<feature type="domain" description="Teneurin-like YD-shell" evidence="3">
    <location>
        <begin position="739"/>
        <end position="877"/>
    </location>
</feature>
<dbReference type="SUPFAM" id="SSF69304">
    <property type="entry name" value="Tricorn protease N-terminal domain"/>
    <property type="match status" value="2"/>
</dbReference>
<dbReference type="Pfam" id="PF20148">
    <property type="entry name" value="DUF6531"/>
    <property type="match status" value="1"/>
</dbReference>
<dbReference type="EMBL" id="PSWU01000017">
    <property type="protein sequence ID" value="PPI13306.1"/>
    <property type="molecule type" value="Genomic_DNA"/>
</dbReference>
<proteinExistence type="predicted"/>
<dbReference type="PANTHER" id="PTHR32305">
    <property type="match status" value="1"/>
</dbReference>
<protein>
    <submittedName>
        <fullName evidence="4">Type IV secretion protein Rhs</fullName>
    </submittedName>
</protein>
<organism evidence="4 5">
    <name type="scientific">Rathayibacter toxicus</name>
    <dbReference type="NCBI Taxonomy" id="145458"/>
    <lineage>
        <taxon>Bacteria</taxon>
        <taxon>Bacillati</taxon>
        <taxon>Actinomycetota</taxon>
        <taxon>Actinomycetes</taxon>
        <taxon>Micrococcales</taxon>
        <taxon>Microbacteriaceae</taxon>
        <taxon>Rathayibacter</taxon>
    </lineage>
</organism>
<dbReference type="PANTHER" id="PTHR32305:SF15">
    <property type="entry name" value="PROTEIN RHSA-RELATED"/>
    <property type="match status" value="1"/>
</dbReference>
<feature type="domain" description="Teneurin-like YD-shell" evidence="3">
    <location>
        <begin position="896"/>
        <end position="1086"/>
    </location>
</feature>
<evidence type="ECO:0000313" key="4">
    <source>
        <dbReference type="EMBL" id="PPI13306.1"/>
    </source>
</evidence>
<reference evidence="4 5" key="1">
    <citation type="submission" date="2018-02" db="EMBL/GenBank/DDBJ databases">
        <title>Bacteriophage NCPPB3778 and a type I-E CRISPR drive the evolution of the US Biological Select Agent, Rathayibacter toxicus.</title>
        <authorList>
            <person name="Davis E.W.II."/>
            <person name="Tabima J.F."/>
            <person name="Weisberg A.J."/>
            <person name="Lopes L.D."/>
            <person name="Wiseman M.S."/>
            <person name="Wiseman M.S."/>
            <person name="Pupko T."/>
            <person name="Belcher M.S."/>
            <person name="Sechler A.J."/>
            <person name="Tancos M.A."/>
            <person name="Schroeder B.K."/>
            <person name="Murray T.D."/>
            <person name="Luster D.G."/>
            <person name="Schneider W.L."/>
            <person name="Rogers E."/>
            <person name="Andreote F.D."/>
            <person name="Grunwald N.J."/>
            <person name="Putnam M.L."/>
            <person name="Chang J.H."/>
        </authorList>
    </citation>
    <scope>NUCLEOTIDE SEQUENCE [LARGE SCALE GENOMIC DNA]</scope>
    <source>
        <strain evidence="4 5">FH99</strain>
    </source>
</reference>
<evidence type="ECO:0000256" key="1">
    <source>
        <dbReference type="ARBA" id="ARBA00022737"/>
    </source>
</evidence>
<dbReference type="InterPro" id="IPR045351">
    <property type="entry name" value="DUF6531"/>
</dbReference>
<dbReference type="InterPro" id="IPR031325">
    <property type="entry name" value="RHS_repeat"/>
</dbReference>
<accession>A0A2S5Y4G4</accession>
<keyword evidence="1" id="KW-0677">Repeat</keyword>
<feature type="domain" description="Teneurin-like YD-shell" evidence="3">
    <location>
        <begin position="541"/>
        <end position="719"/>
    </location>
</feature>
<evidence type="ECO:0000313" key="5">
    <source>
        <dbReference type="Proteomes" id="UP000237966"/>
    </source>
</evidence>
<evidence type="ECO:0000259" key="3">
    <source>
        <dbReference type="Pfam" id="PF25023"/>
    </source>
</evidence>
<dbReference type="InterPro" id="IPR056823">
    <property type="entry name" value="TEN-like_YD-shell"/>
</dbReference>
<dbReference type="InterPro" id="IPR050708">
    <property type="entry name" value="T6SS_VgrG/RHS"/>
</dbReference>
<evidence type="ECO:0000259" key="2">
    <source>
        <dbReference type="Pfam" id="PF20148"/>
    </source>
</evidence>
<feature type="domain" description="DUF6531" evidence="2">
    <location>
        <begin position="337"/>
        <end position="409"/>
    </location>
</feature>
<name>A0A2S5Y4G4_9MICO</name>
<feature type="non-terminal residue" evidence="4">
    <location>
        <position position="1"/>
    </location>
</feature>
<dbReference type="Pfam" id="PF25023">
    <property type="entry name" value="TEN_YD-shell"/>
    <property type="match status" value="3"/>
</dbReference>
<dbReference type="InterPro" id="IPR006530">
    <property type="entry name" value="YD"/>
</dbReference>
<gene>
    <name evidence="4" type="ORF">C5C51_10630</name>
</gene>
<dbReference type="Proteomes" id="UP000237966">
    <property type="component" value="Unassembled WGS sequence"/>
</dbReference>
<dbReference type="Pfam" id="PF05593">
    <property type="entry name" value="RHS_repeat"/>
    <property type="match status" value="2"/>
</dbReference>
<dbReference type="Gene3D" id="2.180.10.10">
    <property type="entry name" value="RHS repeat-associated core"/>
    <property type="match status" value="4"/>
</dbReference>
<dbReference type="NCBIfam" id="TIGR01643">
    <property type="entry name" value="YD_repeat_2x"/>
    <property type="match status" value="14"/>
</dbReference>
<feature type="non-terminal residue" evidence="4">
    <location>
        <position position="1390"/>
    </location>
</feature>
<sequence length="1390" mass="152941">DGFPASVAEWFSCRWCVVAGLLVCGDVGSGYSSFVLRTPWLIDRHWEGWCVVGDVGAIDEDVLFSHDLASRVSVAALGVVSVIEGQVGSRASHVVGARKDFRGLFAEVFAENASVAAADGVELVSRLRELVAAVERLSEEAEAEQKRRVVAREWQRKKNERNVLELAHDTFFGEERPPVGPALEPSKLTVSDPVSGVRQTPAFGQGGSGVSSACPADLHAFARGYRELDVSLREKLDNLRGPLTDFTTRCQWGRLSADGVVAGCEQWLAANEQDARWADVLASAFAAAGGEGRVSSLANGAVMTALSSAGVSVRREDIVISPPQAFGAPPTTGYADDPVNTSTGNFLETEVDLGCVGASAMLRFARTYNSLDERLGAFGRGWSSEAEVCLRVADDGATMVLPDGREVVFARQGEGWDRASGESLWLGRRDGYLVVSGNDGREWVFSPGGTWLSASAGPGTRIEVERDDEGRLVVLRHERGRSIRVLWSGERIVALEASDGRRVQFEYDGVCLVAATGPGGTRRYGWNPAGLVDTVMDAAGVVEVRNEYDQQGRVIAQISPFGRKTRYAYLPGRLTVVSDGDGTRSTTWVADARGRLVGVIDPNGRRQSMSYDGHGNLVSATERDGEVTVHAYDQRGRLVRTVTPSGADITVGYDECDRVTTVVTESGAVTEYEYPDAHSRNPCLITDPEGGRTQLRWWGNLLTEVVDPVGVRVQFEYDQYGDLIATRDADGNTARLERDEMGRVVAAISPLGAVTRFRYDQAGRLLSRQNALGSIWRYEYGSGGRLTGIVDPLRARTVIEYGEHGQPVATTDPVGRTVRRLFDDLGNVQAMLLPDGSSWQFHHDALSRLTETVDPSGAVWRREYDRNGALTATSDPTGVRQDIIRQPGSVRTDDGLAQFTTHWDPLGRPTQVEQQDDTVALTSYDRCGRPVELVDAEGALTLLRRDPAGRITTQVAPGGATTRFEYDHCGRLTTIIDPSGARTSFTYDPDGRVVGTTLPTGETTHIHYNAIGQVLSVTAPGYGTAHYSYDPLGRLTRSRDPWNGHRRFRYDPAGQLTHTINGLDGVTTYEYDQRGRNTTITDPLGNITRRRFDACDRAITITDPLGRTTTAGYDPAGRQTWQHEPTGTRWERHYDTTGREKSFSINGRLVSETHRDIRHRRLHITDHTAPTGPVEHTLHWNRRNQLIQRSRNNNSTHWEYNTSGARTAAIAPDGTRTHYERDQCGRVTAIEHPHLGRAEFSYDPAGRLIRSNAGDISQEWEYQNGFLTSHHTVSPAGVTHTTIRRDDDRISAIEGPTDVTEYRYDTAGQLCETHTPHGISRWEYDPAGRLTQETLPTHERTHHYDPAGQLLRTTTSDGNRIDYVYDGLGRRIRETTADGNERSYTWSDTG</sequence>
<comment type="caution">
    <text evidence="4">The sequence shown here is derived from an EMBL/GenBank/DDBJ whole genome shotgun (WGS) entry which is preliminary data.</text>
</comment>